<reference evidence="2 3" key="1">
    <citation type="submission" date="2016-07" db="EMBL/GenBank/DDBJ databases">
        <title>Pervasive Adenine N6-methylation of Active Genes in Fungi.</title>
        <authorList>
            <consortium name="DOE Joint Genome Institute"/>
            <person name="Mondo S.J."/>
            <person name="Dannebaum R.O."/>
            <person name="Kuo R.C."/>
            <person name="Labutti K."/>
            <person name="Haridas S."/>
            <person name="Kuo A."/>
            <person name="Salamov A."/>
            <person name="Ahrendt S.R."/>
            <person name="Lipzen A."/>
            <person name="Sullivan W."/>
            <person name="Andreopoulos W.B."/>
            <person name="Clum A."/>
            <person name="Lindquist E."/>
            <person name="Daum C."/>
            <person name="Ramamoorthy G.K."/>
            <person name="Gryganskyi A."/>
            <person name="Culley D."/>
            <person name="Magnuson J.K."/>
            <person name="James T.Y."/>
            <person name="O'Malley M.A."/>
            <person name="Stajich J.E."/>
            <person name="Spatafora J.W."/>
            <person name="Visel A."/>
            <person name="Grigoriev I.V."/>
        </authorList>
    </citation>
    <scope>NUCLEOTIDE SEQUENCE [LARGE SCALE GENOMIC DNA]</scope>
    <source>
        <strain evidence="2 3">JEL800</strain>
    </source>
</reference>
<keyword evidence="3" id="KW-1185">Reference proteome</keyword>
<evidence type="ECO:0000313" key="3">
    <source>
        <dbReference type="Proteomes" id="UP000193642"/>
    </source>
</evidence>
<sequence length="340" mass="40027">MRVTAKPFGTRILLPIVTIAFLALLSTTSLWEPNPSRISEETESTTVCFALIDTRIKEHHLEISRFFTPLQLTDYIQQELAKPEDEQSINDYETLSILITTHYAMKHGYKVFASNGEKYLPHRVSLRQNEYWGRVHFLQDLISSPETRCKWFAYADSDVFPWMNAHTVSLTDYFSTQNVALESYNYNERKQQLDKHKGYYPWHLQRESFIIGLNGQFEPRLGWPGTFLGNGSYYICSGLFFVRNDDIGRRLIRDWMYGAADFSHEERELHHLAGHTFAWDQRALNFGVFQRYVNVSSVYTFKQFHYKDGDAFRHVWSEFDAERVPMMQLALRELGLWPEE</sequence>
<evidence type="ECO:0000313" key="2">
    <source>
        <dbReference type="EMBL" id="ORY48281.1"/>
    </source>
</evidence>
<proteinExistence type="predicted"/>
<dbReference type="Proteomes" id="UP000193642">
    <property type="component" value="Unassembled WGS sequence"/>
</dbReference>
<evidence type="ECO:0000256" key="1">
    <source>
        <dbReference type="SAM" id="Phobius"/>
    </source>
</evidence>
<feature type="transmembrane region" description="Helical" evidence="1">
    <location>
        <begin position="12"/>
        <end position="31"/>
    </location>
</feature>
<keyword evidence="1" id="KW-0812">Transmembrane</keyword>
<dbReference type="OrthoDB" id="2016350at2759"/>
<protein>
    <recommendedName>
        <fullName evidence="4">Nucleotide-diphospho-sugar transferase</fullName>
    </recommendedName>
</protein>
<keyword evidence="1" id="KW-0472">Membrane</keyword>
<evidence type="ECO:0008006" key="4">
    <source>
        <dbReference type="Google" id="ProtNLM"/>
    </source>
</evidence>
<dbReference type="AlphaFoldDB" id="A0A1Y2CMM4"/>
<dbReference type="EMBL" id="MCGO01000012">
    <property type="protein sequence ID" value="ORY48281.1"/>
    <property type="molecule type" value="Genomic_DNA"/>
</dbReference>
<gene>
    <name evidence="2" type="ORF">BCR33DRAFT_714668</name>
</gene>
<keyword evidence="1" id="KW-1133">Transmembrane helix</keyword>
<name>A0A1Y2CMM4_9FUNG</name>
<accession>A0A1Y2CMM4</accession>
<organism evidence="2 3">
    <name type="scientific">Rhizoclosmatium globosum</name>
    <dbReference type="NCBI Taxonomy" id="329046"/>
    <lineage>
        <taxon>Eukaryota</taxon>
        <taxon>Fungi</taxon>
        <taxon>Fungi incertae sedis</taxon>
        <taxon>Chytridiomycota</taxon>
        <taxon>Chytridiomycota incertae sedis</taxon>
        <taxon>Chytridiomycetes</taxon>
        <taxon>Chytridiales</taxon>
        <taxon>Chytriomycetaceae</taxon>
        <taxon>Rhizoclosmatium</taxon>
    </lineage>
</organism>
<comment type="caution">
    <text evidence="2">The sequence shown here is derived from an EMBL/GenBank/DDBJ whole genome shotgun (WGS) entry which is preliminary data.</text>
</comment>